<evidence type="ECO:0000313" key="11">
    <source>
        <dbReference type="Proteomes" id="UP000032266"/>
    </source>
</evidence>
<dbReference type="EMBL" id="CP007142">
    <property type="protein sequence ID" value="AJQ92125.1"/>
    <property type="molecule type" value="Genomic_DNA"/>
</dbReference>
<dbReference type="STRING" id="1445510.YC6258_00069"/>
<keyword evidence="11" id="KW-1185">Reference proteome</keyword>
<keyword evidence="3" id="KW-0997">Cell inner membrane</keyword>
<evidence type="ECO:0000256" key="3">
    <source>
        <dbReference type="ARBA" id="ARBA00022519"/>
    </source>
</evidence>
<dbReference type="PANTHER" id="PTHR34390:SF1">
    <property type="entry name" value="SUCCINATE TRANSPORTER SUBUNIT YJJB-RELATED"/>
    <property type="match status" value="1"/>
</dbReference>
<feature type="transmembrane region" description="Helical" evidence="8">
    <location>
        <begin position="130"/>
        <end position="152"/>
    </location>
</feature>
<gene>
    <name evidence="10" type="ORF">YC6258_00069</name>
</gene>
<feature type="domain" description="Threonine/Serine exporter ThrE" evidence="9">
    <location>
        <begin position="13"/>
        <end position="149"/>
    </location>
</feature>
<feature type="transmembrane region" description="Helical" evidence="8">
    <location>
        <begin position="34"/>
        <end position="54"/>
    </location>
</feature>
<keyword evidence="6 8" id="KW-0472">Membrane</keyword>
<feature type="transmembrane region" description="Helical" evidence="8">
    <location>
        <begin position="60"/>
        <end position="79"/>
    </location>
</feature>
<dbReference type="GO" id="GO:0005886">
    <property type="term" value="C:plasma membrane"/>
    <property type="evidence" value="ECO:0007669"/>
    <property type="project" value="UniProtKB-SubCell"/>
</dbReference>
<evidence type="ECO:0000256" key="4">
    <source>
        <dbReference type="ARBA" id="ARBA00022692"/>
    </source>
</evidence>
<evidence type="ECO:0000313" key="10">
    <source>
        <dbReference type="EMBL" id="AJQ92125.1"/>
    </source>
</evidence>
<dbReference type="InterPro" id="IPR024528">
    <property type="entry name" value="ThrE_2"/>
</dbReference>
<feature type="transmembrane region" description="Helical" evidence="8">
    <location>
        <begin position="6"/>
        <end position="27"/>
    </location>
</feature>
<keyword evidence="2" id="KW-1003">Cell membrane</keyword>
<organism evidence="10 11">
    <name type="scientific">Gynuella sunshinyii YC6258</name>
    <dbReference type="NCBI Taxonomy" id="1445510"/>
    <lineage>
        <taxon>Bacteria</taxon>
        <taxon>Pseudomonadati</taxon>
        <taxon>Pseudomonadota</taxon>
        <taxon>Gammaproteobacteria</taxon>
        <taxon>Oceanospirillales</taxon>
        <taxon>Saccharospirillaceae</taxon>
        <taxon>Gynuella</taxon>
    </lineage>
</organism>
<evidence type="ECO:0000256" key="1">
    <source>
        <dbReference type="ARBA" id="ARBA00004651"/>
    </source>
</evidence>
<sequence length="158" mass="17157">MGLMDILIALANDMFFAAIPAIGFAMVFNVPPKYLAYCALGGALGHGLRMLLLTQGGMQVEWATFTAASSVGLVGVYWSQKLNVPPKVFTVAAMIPMVPGVYVYKAMIAIVEINHRGFSLEIWKIFAENFIKGTSIIAALAIGLAMPSLLFYRRKPLI</sequence>
<dbReference type="GO" id="GO:0015744">
    <property type="term" value="P:succinate transport"/>
    <property type="evidence" value="ECO:0007669"/>
    <property type="project" value="TreeGrafter"/>
</dbReference>
<accession>A0A0C5UXT7</accession>
<protein>
    <recommendedName>
        <fullName evidence="9">Threonine/Serine exporter ThrE domain-containing protein</fullName>
    </recommendedName>
</protein>
<dbReference type="HOGENOM" id="CLU_117642_1_0_6"/>
<evidence type="ECO:0000256" key="6">
    <source>
        <dbReference type="ARBA" id="ARBA00023136"/>
    </source>
</evidence>
<keyword evidence="5 8" id="KW-1133">Transmembrane helix</keyword>
<dbReference type="InterPro" id="IPR050539">
    <property type="entry name" value="ThrE_Dicarb/AminoAcid_Exp"/>
</dbReference>
<evidence type="ECO:0000256" key="5">
    <source>
        <dbReference type="ARBA" id="ARBA00022989"/>
    </source>
</evidence>
<dbReference type="KEGG" id="gsn:YC6258_00069"/>
<reference evidence="10 11" key="1">
    <citation type="submission" date="2014-01" db="EMBL/GenBank/DDBJ databases">
        <title>Full genme sequencing of cellulolytic bacterium Gynuella sunshinyii YC6258T gen. nov., sp. nov.</title>
        <authorList>
            <person name="Khan H."/>
            <person name="Chung E.J."/>
            <person name="Chung Y.R."/>
        </authorList>
    </citation>
    <scope>NUCLEOTIDE SEQUENCE [LARGE SCALE GENOMIC DNA]</scope>
    <source>
        <strain evidence="10 11">YC6258</strain>
    </source>
</reference>
<dbReference type="AlphaFoldDB" id="A0A0C5UXT7"/>
<evidence type="ECO:0000256" key="8">
    <source>
        <dbReference type="SAM" id="Phobius"/>
    </source>
</evidence>
<dbReference type="Pfam" id="PF12821">
    <property type="entry name" value="ThrE_2"/>
    <property type="match status" value="1"/>
</dbReference>
<evidence type="ECO:0000256" key="7">
    <source>
        <dbReference type="ARBA" id="ARBA00034125"/>
    </source>
</evidence>
<evidence type="ECO:0000259" key="9">
    <source>
        <dbReference type="Pfam" id="PF12821"/>
    </source>
</evidence>
<dbReference type="OrthoDB" id="9810047at2"/>
<proteinExistence type="inferred from homology"/>
<feature type="transmembrane region" description="Helical" evidence="8">
    <location>
        <begin position="91"/>
        <end position="110"/>
    </location>
</feature>
<keyword evidence="4 8" id="KW-0812">Transmembrane</keyword>
<dbReference type="Proteomes" id="UP000032266">
    <property type="component" value="Chromosome"/>
</dbReference>
<dbReference type="PANTHER" id="PTHR34390">
    <property type="entry name" value="UPF0442 PROTEIN YJJB-RELATED"/>
    <property type="match status" value="1"/>
</dbReference>
<comment type="subcellular location">
    <subcellularLocation>
        <location evidence="1">Cell membrane</location>
        <topology evidence="1">Multi-pass membrane protein</topology>
    </subcellularLocation>
</comment>
<name>A0A0C5UXT7_9GAMM</name>
<dbReference type="PATRIC" id="fig|1445510.3.peg.65"/>
<comment type="similarity">
    <text evidence="7">Belongs to the ThrE exporter (TC 2.A.79) family.</text>
</comment>
<evidence type="ECO:0000256" key="2">
    <source>
        <dbReference type="ARBA" id="ARBA00022475"/>
    </source>
</evidence>